<dbReference type="Proteomes" id="UP000007797">
    <property type="component" value="Unassembled WGS sequence"/>
</dbReference>
<dbReference type="EMBL" id="GL883007">
    <property type="protein sequence ID" value="EGG24069.1"/>
    <property type="molecule type" value="Genomic_DNA"/>
</dbReference>
<evidence type="ECO:0000256" key="10">
    <source>
        <dbReference type="ARBA" id="ARBA00022833"/>
    </source>
</evidence>
<evidence type="ECO:0000256" key="6">
    <source>
        <dbReference type="ARBA" id="ARBA00022722"/>
    </source>
</evidence>
<evidence type="ECO:0000256" key="2">
    <source>
        <dbReference type="ARBA" id="ARBA00001947"/>
    </source>
</evidence>
<evidence type="ECO:0000256" key="5">
    <source>
        <dbReference type="ARBA" id="ARBA00022694"/>
    </source>
</evidence>
<feature type="domain" description="Metallo-beta-lactamase" evidence="11">
    <location>
        <begin position="499"/>
        <end position="679"/>
    </location>
</feature>
<dbReference type="InterPro" id="IPR036866">
    <property type="entry name" value="RibonucZ/Hydroxyglut_hydro"/>
</dbReference>
<dbReference type="InterPro" id="IPR027794">
    <property type="entry name" value="tRNase_Z_dom"/>
</dbReference>
<dbReference type="InterPro" id="IPR001279">
    <property type="entry name" value="Metallo-B-lactamas"/>
</dbReference>
<keyword evidence="5" id="KW-0819">tRNA processing</keyword>
<accession>F4PKE5</accession>
<gene>
    <name evidence="13" type="ORF">DFA_06207</name>
</gene>
<evidence type="ECO:0000313" key="14">
    <source>
        <dbReference type="Proteomes" id="UP000007797"/>
    </source>
</evidence>
<dbReference type="GO" id="GO:0005739">
    <property type="term" value="C:mitochondrion"/>
    <property type="evidence" value="ECO:0007669"/>
    <property type="project" value="TreeGrafter"/>
</dbReference>
<proteinExistence type="inferred from homology"/>
<dbReference type="SUPFAM" id="SSF56281">
    <property type="entry name" value="Metallo-hydrolase/oxidoreductase"/>
    <property type="match status" value="2"/>
</dbReference>
<dbReference type="AlphaFoldDB" id="F4PKE5"/>
<sequence length="731" mass="82797">MPTSYLDISGDNDDYAPSIYTFFDKERYFFDSPEGCQRVIKERTSIKLSKIGGIFITNLSWDTIGGLFGILYILAGIDTVKDVNVYGPRGLYNIFYHARQFFNVSMKTNIFEMNDRNCEELPECTSSMNVTSIPIWSKKDQVNDGGPTIQEAFEKRVYHNFINPEEWLKMMNEGAPLDVLYKHVVKPSTVETDRSSVICYLGKTKPSPGRFYPEKAVALGIPRGAMFQKLIAGESIVSPKTNELVHPHQVSDPTVPGSKFLIVKCPSIEYFVSLFNQSVIVEYQNNQTEPINIVVHLTPASVIQHEEYQAFMNKFGNTTKHIIANRDNCPMAQSYYIPEKDITKFSHFFPTMFPGQWVTNEPTLLPVSVQNDNVVVCKKVTRGTIMPAQSVGKVEVVEMHEGLAEDAESKFYDFLYAHPKAIELRTKTLALCQQLEETRDEQSNVYPRVLFTGTGAAKPTKNRGVTGHLIETKKDCFMIMDGGEGTLAQITRFYGREQVKDILFNLRLIWVSHMHADHHLGIPSILEKREKLAKECKVDNLPKVLVVGPKDFQLWITSLNTIIPIDHLSFAYDESNDIISQYYQYLGIKSLSNVQVDHCPDAKGVVIELVNGFKLSFSGDTRPCEQFINAGRDSDLMIHEATFEDDKVEDSIEKKHSTIGEALTVGKRMNAKWSILTHFSGKTKTSVSIDTSAVGENFGMAFDFLNISPYQYPLLKYLNELQELQQELQNK</sequence>
<organism evidence="13 14">
    <name type="scientific">Cavenderia fasciculata</name>
    <name type="common">Slime mold</name>
    <name type="synonym">Dictyostelium fasciculatum</name>
    <dbReference type="NCBI Taxonomy" id="261658"/>
    <lineage>
        <taxon>Eukaryota</taxon>
        <taxon>Amoebozoa</taxon>
        <taxon>Evosea</taxon>
        <taxon>Eumycetozoa</taxon>
        <taxon>Dictyostelia</taxon>
        <taxon>Acytosteliales</taxon>
        <taxon>Cavenderiaceae</taxon>
        <taxon>Cavenderia</taxon>
    </lineage>
</organism>
<evidence type="ECO:0000259" key="11">
    <source>
        <dbReference type="Pfam" id="PF12706"/>
    </source>
</evidence>
<feature type="domain" description="tRNase Z endonuclease" evidence="12">
    <location>
        <begin position="13"/>
        <end position="66"/>
    </location>
</feature>
<dbReference type="KEGG" id="dfa:DFA_06207"/>
<dbReference type="OrthoDB" id="527344at2759"/>
<dbReference type="RefSeq" id="XP_004361920.1">
    <property type="nucleotide sequence ID" value="XM_004361863.1"/>
</dbReference>
<dbReference type="GO" id="GO:0046872">
    <property type="term" value="F:metal ion binding"/>
    <property type="evidence" value="ECO:0007669"/>
    <property type="project" value="UniProtKB-KW"/>
</dbReference>
<dbReference type="PANTHER" id="PTHR12553:SF63">
    <property type="entry name" value="RIBONUCLEASE Z"/>
    <property type="match status" value="1"/>
</dbReference>
<dbReference type="PANTHER" id="PTHR12553">
    <property type="entry name" value="ZINC PHOSPHODIESTERASE ELAC PROTEIN 2"/>
    <property type="match status" value="1"/>
</dbReference>
<evidence type="ECO:0000256" key="1">
    <source>
        <dbReference type="ARBA" id="ARBA00000402"/>
    </source>
</evidence>
<evidence type="ECO:0000256" key="7">
    <source>
        <dbReference type="ARBA" id="ARBA00022723"/>
    </source>
</evidence>
<dbReference type="GO" id="GO:0042781">
    <property type="term" value="F:3'-tRNA processing endoribonuclease activity"/>
    <property type="evidence" value="ECO:0007669"/>
    <property type="project" value="UniProtKB-EC"/>
</dbReference>
<name>F4PKE5_CACFS</name>
<dbReference type="OMA" id="TLFRDEM"/>
<keyword evidence="8" id="KW-0255">Endonuclease</keyword>
<dbReference type="InterPro" id="IPR047151">
    <property type="entry name" value="RNZ2-like"/>
</dbReference>
<comment type="similarity">
    <text evidence="3">Belongs to the RNase Z family.</text>
</comment>
<evidence type="ECO:0000256" key="8">
    <source>
        <dbReference type="ARBA" id="ARBA00022759"/>
    </source>
</evidence>
<dbReference type="Pfam" id="PF13691">
    <property type="entry name" value="Lactamase_B_4"/>
    <property type="match status" value="1"/>
</dbReference>
<evidence type="ECO:0000259" key="12">
    <source>
        <dbReference type="Pfam" id="PF13691"/>
    </source>
</evidence>
<keyword evidence="9" id="KW-0378">Hydrolase</keyword>
<dbReference type="Gene3D" id="3.60.15.10">
    <property type="entry name" value="Ribonuclease Z/Hydroxyacylglutathione hydrolase-like"/>
    <property type="match status" value="2"/>
</dbReference>
<evidence type="ECO:0000256" key="4">
    <source>
        <dbReference type="ARBA" id="ARBA00012477"/>
    </source>
</evidence>
<comment type="cofactor">
    <cofactor evidence="2">
        <name>Zn(2+)</name>
        <dbReference type="ChEBI" id="CHEBI:29105"/>
    </cofactor>
</comment>
<dbReference type="GO" id="GO:1990180">
    <property type="term" value="P:mitochondrial tRNA 3'-end processing"/>
    <property type="evidence" value="ECO:0007669"/>
    <property type="project" value="TreeGrafter"/>
</dbReference>
<keyword evidence="7" id="KW-0479">Metal-binding</keyword>
<comment type="catalytic activity">
    <reaction evidence="1">
        <text>Endonucleolytic cleavage of RNA, removing extra 3' nucleotides from tRNA precursor, generating 3' termini of tRNAs. A 3'-hydroxy group is left at the tRNA terminus and a 5'-phosphoryl group is left at the trailer molecule.</text>
        <dbReference type="EC" id="3.1.26.11"/>
    </reaction>
</comment>
<dbReference type="CDD" id="cd07718">
    <property type="entry name" value="RNaseZ_ELAC1_ELAC2-C-term-like_MBL-fold"/>
    <property type="match status" value="1"/>
</dbReference>
<reference evidence="14" key="1">
    <citation type="journal article" date="2011" name="Genome Res.">
        <title>Phylogeny-wide analysis of social amoeba genomes highlights ancient origins for complex intercellular communication.</title>
        <authorList>
            <person name="Heidel A.J."/>
            <person name="Lawal H.M."/>
            <person name="Felder M."/>
            <person name="Schilde C."/>
            <person name="Helps N.R."/>
            <person name="Tunggal B."/>
            <person name="Rivero F."/>
            <person name="John U."/>
            <person name="Schleicher M."/>
            <person name="Eichinger L."/>
            <person name="Platzer M."/>
            <person name="Noegel A.A."/>
            <person name="Schaap P."/>
            <person name="Gloeckner G."/>
        </authorList>
    </citation>
    <scope>NUCLEOTIDE SEQUENCE [LARGE SCALE GENOMIC DNA]</scope>
    <source>
        <strain evidence="14">SH3</strain>
    </source>
</reference>
<protein>
    <recommendedName>
        <fullName evidence="4">ribonuclease Z</fullName>
        <ecNumber evidence="4">3.1.26.11</ecNumber>
    </recommendedName>
</protein>
<dbReference type="Pfam" id="PF12706">
    <property type="entry name" value="Lactamase_B_2"/>
    <property type="match status" value="1"/>
</dbReference>
<dbReference type="GeneID" id="14876041"/>
<evidence type="ECO:0000313" key="13">
    <source>
        <dbReference type="EMBL" id="EGG24069.1"/>
    </source>
</evidence>
<evidence type="ECO:0000256" key="3">
    <source>
        <dbReference type="ARBA" id="ARBA00007823"/>
    </source>
</evidence>
<dbReference type="STRING" id="1054147.F4PKE5"/>
<dbReference type="EC" id="3.1.26.11" evidence="4"/>
<evidence type="ECO:0000256" key="9">
    <source>
        <dbReference type="ARBA" id="ARBA00022801"/>
    </source>
</evidence>
<keyword evidence="10" id="KW-0862">Zinc</keyword>
<keyword evidence="14" id="KW-1185">Reference proteome</keyword>
<keyword evidence="6" id="KW-0540">Nuclease</keyword>